<dbReference type="AlphaFoldDB" id="A0A8J2L320"/>
<evidence type="ECO:0000313" key="1">
    <source>
        <dbReference type="EMBL" id="CAG7824515.1"/>
    </source>
</evidence>
<proteinExistence type="predicted"/>
<dbReference type="Proteomes" id="UP000708208">
    <property type="component" value="Unassembled WGS sequence"/>
</dbReference>
<dbReference type="EMBL" id="CAJVCH010533138">
    <property type="protein sequence ID" value="CAG7824515.1"/>
    <property type="molecule type" value="Genomic_DNA"/>
</dbReference>
<name>A0A8J2L320_9HEXA</name>
<sequence>MNGFLQLREIVLEIDSHQFFDDSETDRHCEEDQRAIFDSVITGIPENICELLRSKLDCWNGNVEGFRTGPNLLAIKGLKSLDFVFSNKLPHSYLPYRWWWHYDCFPVLLFSEVSCEFGFRKYSQVNVSVKVEDEHSSIDT</sequence>
<accession>A0A8J2L320</accession>
<evidence type="ECO:0000313" key="2">
    <source>
        <dbReference type="Proteomes" id="UP000708208"/>
    </source>
</evidence>
<keyword evidence="2" id="KW-1185">Reference proteome</keyword>
<protein>
    <submittedName>
        <fullName evidence="1">Uncharacterized protein</fullName>
    </submittedName>
</protein>
<gene>
    <name evidence="1" type="ORF">AFUS01_LOCUS34666</name>
</gene>
<organism evidence="1 2">
    <name type="scientific">Allacma fusca</name>
    <dbReference type="NCBI Taxonomy" id="39272"/>
    <lineage>
        <taxon>Eukaryota</taxon>
        <taxon>Metazoa</taxon>
        <taxon>Ecdysozoa</taxon>
        <taxon>Arthropoda</taxon>
        <taxon>Hexapoda</taxon>
        <taxon>Collembola</taxon>
        <taxon>Symphypleona</taxon>
        <taxon>Sminthuridae</taxon>
        <taxon>Allacma</taxon>
    </lineage>
</organism>
<comment type="caution">
    <text evidence="1">The sequence shown here is derived from an EMBL/GenBank/DDBJ whole genome shotgun (WGS) entry which is preliminary data.</text>
</comment>
<feature type="non-terminal residue" evidence="1">
    <location>
        <position position="1"/>
    </location>
</feature>
<reference evidence="1" key="1">
    <citation type="submission" date="2021-06" db="EMBL/GenBank/DDBJ databases">
        <authorList>
            <person name="Hodson N. C."/>
            <person name="Mongue J. A."/>
            <person name="Jaron S. K."/>
        </authorList>
    </citation>
    <scope>NUCLEOTIDE SEQUENCE</scope>
</reference>